<dbReference type="Proteomes" id="UP000799772">
    <property type="component" value="Unassembled WGS sequence"/>
</dbReference>
<gene>
    <name evidence="5" type="ORF">NA57DRAFT_69970</name>
</gene>
<dbReference type="CDD" id="cd12418">
    <property type="entry name" value="RRM_Aly_REF_like"/>
    <property type="match status" value="1"/>
</dbReference>
<dbReference type="InterPro" id="IPR012677">
    <property type="entry name" value="Nucleotide-bd_a/b_plait_sf"/>
</dbReference>
<dbReference type="InterPro" id="IPR051229">
    <property type="entry name" value="ALYREF_mRNA_export"/>
</dbReference>
<dbReference type="EMBL" id="ML978121">
    <property type="protein sequence ID" value="KAF2103760.1"/>
    <property type="molecule type" value="Genomic_DNA"/>
</dbReference>
<feature type="compositionally biased region" description="Basic and acidic residues" evidence="3">
    <location>
        <begin position="204"/>
        <end position="268"/>
    </location>
</feature>
<dbReference type="SMART" id="SM00360">
    <property type="entry name" value="RRM"/>
    <property type="match status" value="1"/>
</dbReference>
<sequence length="327" mass="37368">MDRSLDDVISERQRENYRGGRGRRQYNGPRDGIKKIQQDYQRNIDHDWVHDRFDEDSERNDRRPPRPYRAPRNERRSPEANLQAGAKIRVDNLHYDLTEDDLHELFTRIGPISSIQLLYDRQDRSRGIAFVTYVNVRDAEDAIDQFDGANAKGQPIKLQLVAKRNPFDHVERPGRSLFDRIERRRSASPGDEDKGLRIRGGGRGARDGGMRHSDVSKPAPEHIDRYIPGQEDRRRSPQRRNRESYRGRGHGQRREGDRGGRGRRDGDGHAMVQGRPRKTQEELDAEMDDYFGGASAPNGGDGTNEYPAANGNGTAPAHLDGDIDMIE</sequence>
<name>A0A9P4ILJ7_9PEZI</name>
<evidence type="ECO:0000313" key="6">
    <source>
        <dbReference type="Proteomes" id="UP000799772"/>
    </source>
</evidence>
<dbReference type="Pfam" id="PF13865">
    <property type="entry name" value="FoP_duplication"/>
    <property type="match status" value="1"/>
</dbReference>
<evidence type="ECO:0000259" key="4">
    <source>
        <dbReference type="PROSITE" id="PS50102"/>
    </source>
</evidence>
<feature type="domain" description="RRM" evidence="4">
    <location>
        <begin position="86"/>
        <end position="163"/>
    </location>
</feature>
<evidence type="ECO:0000256" key="2">
    <source>
        <dbReference type="PROSITE-ProRule" id="PRU00176"/>
    </source>
</evidence>
<accession>A0A9P4ILJ7</accession>
<evidence type="ECO:0000256" key="3">
    <source>
        <dbReference type="SAM" id="MobiDB-lite"/>
    </source>
</evidence>
<dbReference type="InterPro" id="IPR025715">
    <property type="entry name" value="FoP_C"/>
</dbReference>
<dbReference type="InterPro" id="IPR035979">
    <property type="entry name" value="RBD_domain_sf"/>
</dbReference>
<evidence type="ECO:0000313" key="5">
    <source>
        <dbReference type="EMBL" id="KAF2103760.1"/>
    </source>
</evidence>
<dbReference type="SMART" id="SM01218">
    <property type="entry name" value="FoP_duplication"/>
    <property type="match status" value="1"/>
</dbReference>
<dbReference type="AlphaFoldDB" id="A0A9P4ILJ7"/>
<feature type="region of interest" description="Disordered" evidence="3">
    <location>
        <begin position="167"/>
        <end position="327"/>
    </location>
</feature>
<protein>
    <submittedName>
        <fullName evidence="5">RNA-binding domain-containing protein</fullName>
    </submittedName>
</protein>
<dbReference type="Gene3D" id="3.30.70.330">
    <property type="match status" value="1"/>
</dbReference>
<organism evidence="5 6">
    <name type="scientific">Rhizodiscina lignyota</name>
    <dbReference type="NCBI Taxonomy" id="1504668"/>
    <lineage>
        <taxon>Eukaryota</taxon>
        <taxon>Fungi</taxon>
        <taxon>Dikarya</taxon>
        <taxon>Ascomycota</taxon>
        <taxon>Pezizomycotina</taxon>
        <taxon>Dothideomycetes</taxon>
        <taxon>Pleosporomycetidae</taxon>
        <taxon>Aulographales</taxon>
        <taxon>Rhizodiscinaceae</taxon>
        <taxon>Rhizodiscina</taxon>
    </lineage>
</organism>
<reference evidence="5" key="1">
    <citation type="journal article" date="2020" name="Stud. Mycol.">
        <title>101 Dothideomycetes genomes: a test case for predicting lifestyles and emergence of pathogens.</title>
        <authorList>
            <person name="Haridas S."/>
            <person name="Albert R."/>
            <person name="Binder M."/>
            <person name="Bloem J."/>
            <person name="Labutti K."/>
            <person name="Salamov A."/>
            <person name="Andreopoulos B."/>
            <person name="Baker S."/>
            <person name="Barry K."/>
            <person name="Bills G."/>
            <person name="Bluhm B."/>
            <person name="Cannon C."/>
            <person name="Castanera R."/>
            <person name="Culley D."/>
            <person name="Daum C."/>
            <person name="Ezra D."/>
            <person name="Gonzalez J."/>
            <person name="Henrissat B."/>
            <person name="Kuo A."/>
            <person name="Liang C."/>
            <person name="Lipzen A."/>
            <person name="Lutzoni F."/>
            <person name="Magnuson J."/>
            <person name="Mondo S."/>
            <person name="Nolan M."/>
            <person name="Ohm R."/>
            <person name="Pangilinan J."/>
            <person name="Park H.-J."/>
            <person name="Ramirez L."/>
            <person name="Alfaro M."/>
            <person name="Sun H."/>
            <person name="Tritt A."/>
            <person name="Yoshinaga Y."/>
            <person name="Zwiers L.-H."/>
            <person name="Turgeon B."/>
            <person name="Goodwin S."/>
            <person name="Spatafora J."/>
            <person name="Crous P."/>
            <person name="Grigoriev I."/>
        </authorList>
    </citation>
    <scope>NUCLEOTIDE SEQUENCE</scope>
    <source>
        <strain evidence="5">CBS 133067</strain>
    </source>
</reference>
<dbReference type="PANTHER" id="PTHR19965:SF82">
    <property type="entry name" value="THO COMPLEX SUBUNIT 4"/>
    <property type="match status" value="1"/>
</dbReference>
<dbReference type="Pfam" id="PF00076">
    <property type="entry name" value="RRM_1"/>
    <property type="match status" value="1"/>
</dbReference>
<dbReference type="InterPro" id="IPR000504">
    <property type="entry name" value="RRM_dom"/>
</dbReference>
<feature type="compositionally biased region" description="Basic and acidic residues" evidence="3">
    <location>
        <begin position="167"/>
        <end position="196"/>
    </location>
</feature>
<feature type="region of interest" description="Disordered" evidence="3">
    <location>
        <begin position="54"/>
        <end position="81"/>
    </location>
</feature>
<feature type="region of interest" description="Disordered" evidence="3">
    <location>
        <begin position="1"/>
        <end position="33"/>
    </location>
</feature>
<dbReference type="PROSITE" id="PS50102">
    <property type="entry name" value="RRM"/>
    <property type="match status" value="1"/>
</dbReference>
<feature type="compositionally biased region" description="Basic and acidic residues" evidence="3">
    <location>
        <begin position="54"/>
        <end position="64"/>
    </location>
</feature>
<dbReference type="SUPFAM" id="SSF54928">
    <property type="entry name" value="RNA-binding domain, RBD"/>
    <property type="match status" value="1"/>
</dbReference>
<dbReference type="GO" id="GO:0003729">
    <property type="term" value="F:mRNA binding"/>
    <property type="evidence" value="ECO:0007669"/>
    <property type="project" value="TreeGrafter"/>
</dbReference>
<keyword evidence="6" id="KW-1185">Reference proteome</keyword>
<dbReference type="GO" id="GO:0005634">
    <property type="term" value="C:nucleus"/>
    <property type="evidence" value="ECO:0007669"/>
    <property type="project" value="TreeGrafter"/>
</dbReference>
<keyword evidence="1 2" id="KW-0694">RNA-binding</keyword>
<comment type="caution">
    <text evidence="5">The sequence shown here is derived from an EMBL/GenBank/DDBJ whole genome shotgun (WGS) entry which is preliminary data.</text>
</comment>
<feature type="compositionally biased region" description="Basic and acidic residues" evidence="3">
    <location>
        <begin position="1"/>
        <end position="18"/>
    </location>
</feature>
<evidence type="ECO:0000256" key="1">
    <source>
        <dbReference type="ARBA" id="ARBA00022884"/>
    </source>
</evidence>
<dbReference type="OrthoDB" id="5382468at2759"/>
<proteinExistence type="predicted"/>
<dbReference type="PANTHER" id="PTHR19965">
    <property type="entry name" value="RNA AND EXPORT FACTOR BINDING PROTEIN"/>
    <property type="match status" value="1"/>
</dbReference>